<dbReference type="InterPro" id="IPR003848">
    <property type="entry name" value="DUF218"/>
</dbReference>
<dbReference type="AlphaFoldDB" id="A0A7V8FDY1"/>
<gene>
    <name evidence="3" type="ORF">GAK31_03567</name>
</gene>
<dbReference type="PANTHER" id="PTHR30336:SF20">
    <property type="entry name" value="DUF218 DOMAIN-CONTAINING PROTEIN"/>
    <property type="match status" value="1"/>
</dbReference>
<protein>
    <recommendedName>
        <fullName evidence="2">DUF218 domain-containing protein</fullName>
    </recommendedName>
</protein>
<feature type="domain" description="DUF218" evidence="2">
    <location>
        <begin position="205"/>
        <end position="322"/>
    </location>
</feature>
<dbReference type="Gene3D" id="3.40.50.620">
    <property type="entry name" value="HUPs"/>
    <property type="match status" value="1"/>
</dbReference>
<keyword evidence="1" id="KW-0732">Signal</keyword>
<dbReference type="GO" id="GO:0005886">
    <property type="term" value="C:plasma membrane"/>
    <property type="evidence" value="ECO:0007669"/>
    <property type="project" value="TreeGrafter"/>
</dbReference>
<proteinExistence type="predicted"/>
<evidence type="ECO:0000313" key="3">
    <source>
        <dbReference type="EMBL" id="KAF1013418.1"/>
    </source>
</evidence>
<dbReference type="InterPro" id="IPR051599">
    <property type="entry name" value="Cell_Envelope_Assoc"/>
</dbReference>
<feature type="signal peptide" evidence="1">
    <location>
        <begin position="1"/>
        <end position="23"/>
    </location>
</feature>
<dbReference type="EMBL" id="WNDS01000005">
    <property type="protein sequence ID" value="KAF1013418.1"/>
    <property type="molecule type" value="Genomic_DNA"/>
</dbReference>
<dbReference type="PANTHER" id="PTHR30336">
    <property type="entry name" value="INNER MEMBRANE PROTEIN, PROBABLE PERMEASE"/>
    <property type="match status" value="1"/>
</dbReference>
<name>A0A7V8FDY1_STEMA</name>
<dbReference type="CDD" id="cd06259">
    <property type="entry name" value="YdcF-like"/>
    <property type="match status" value="1"/>
</dbReference>
<accession>A0A7V8FDY1</accession>
<dbReference type="Proteomes" id="UP000487117">
    <property type="component" value="Unassembled WGS sequence"/>
</dbReference>
<feature type="chain" id="PRO_5031003691" description="DUF218 domain-containing protein" evidence="1">
    <location>
        <begin position="24"/>
        <end position="369"/>
    </location>
</feature>
<reference evidence="4" key="1">
    <citation type="journal article" date="2020" name="MBio">
        <title>Horizontal gene transfer to a defensive symbiont with a reduced genome amongst a multipartite beetle microbiome.</title>
        <authorList>
            <person name="Waterworth S.C."/>
            <person name="Florez L.V."/>
            <person name="Rees E.R."/>
            <person name="Hertweck C."/>
            <person name="Kaltenpoth M."/>
            <person name="Kwan J.C."/>
        </authorList>
    </citation>
    <scope>NUCLEOTIDE SEQUENCE [LARGE SCALE GENOMIC DNA]</scope>
</reference>
<evidence type="ECO:0000313" key="4">
    <source>
        <dbReference type="Proteomes" id="UP000487117"/>
    </source>
</evidence>
<evidence type="ECO:0000259" key="2">
    <source>
        <dbReference type="Pfam" id="PF02698"/>
    </source>
</evidence>
<comment type="caution">
    <text evidence="3">The sequence shown here is derived from an EMBL/GenBank/DDBJ whole genome shotgun (WGS) entry which is preliminary data.</text>
</comment>
<dbReference type="InterPro" id="IPR014729">
    <property type="entry name" value="Rossmann-like_a/b/a_fold"/>
</dbReference>
<sequence length="369" mass="38336">MMVRAATTLALLVGSLLSLQAAAQDRSSAALAERLFPSVVPLQRDALPAATRSMLASRQQQLDGCRQDISCSLASATWTPAQISTLAAAMPAQAEAIGRELRGLNGILAVYGQGQPPRYADIDGPAGDAGSPRLAQDVQIAVQMSDVDRNTGCTALDRSIALAVGLHDASDRLDAVRFLPVSAGPNAAAFARAATLDWKAHPYTAIIVLGQGPDELAAPLSGGSKLRVKAAAQRYAAGDAPYIIVSGGAVDPRGARSVEALQMRQALIERFGIPEAAILIDPHARHTTTNLRNASRLLAALKAPAAQPALVVSSPSHIDAVASAAFSARNRSELGYLSGEVGARVSPYAIRFVPSPASLRIDPSDPLDP</sequence>
<evidence type="ECO:0000256" key="1">
    <source>
        <dbReference type="SAM" id="SignalP"/>
    </source>
</evidence>
<organism evidence="3 4">
    <name type="scientific">Stenotrophomonas maltophilia</name>
    <name type="common">Pseudomonas maltophilia</name>
    <name type="synonym">Xanthomonas maltophilia</name>
    <dbReference type="NCBI Taxonomy" id="40324"/>
    <lineage>
        <taxon>Bacteria</taxon>
        <taxon>Pseudomonadati</taxon>
        <taxon>Pseudomonadota</taxon>
        <taxon>Gammaproteobacteria</taxon>
        <taxon>Lysobacterales</taxon>
        <taxon>Lysobacteraceae</taxon>
        <taxon>Stenotrophomonas</taxon>
        <taxon>Stenotrophomonas maltophilia group</taxon>
    </lineage>
</organism>
<dbReference type="Pfam" id="PF02698">
    <property type="entry name" value="DUF218"/>
    <property type="match status" value="1"/>
</dbReference>